<dbReference type="InterPro" id="IPR041895">
    <property type="entry name" value="ArdA_dom1"/>
</dbReference>
<name>A0A6J5L3R5_9CAUD</name>
<reference evidence="1" key="1">
    <citation type="submission" date="2020-04" db="EMBL/GenBank/DDBJ databases">
        <authorList>
            <person name="Chiriac C."/>
            <person name="Salcher M."/>
            <person name="Ghai R."/>
            <person name="Kavagutti S V."/>
        </authorList>
    </citation>
    <scope>NUCLEOTIDE SEQUENCE</scope>
</reference>
<dbReference type="EMBL" id="LR798245">
    <property type="protein sequence ID" value="CAB5216901.1"/>
    <property type="molecule type" value="Genomic_DNA"/>
</dbReference>
<dbReference type="EMBL" id="LR796223">
    <property type="protein sequence ID" value="CAB4128395.1"/>
    <property type="molecule type" value="Genomic_DNA"/>
</dbReference>
<accession>A0A6J5L3R5</accession>
<dbReference type="Pfam" id="PF07275">
    <property type="entry name" value="ArdA"/>
    <property type="match status" value="1"/>
</dbReference>
<evidence type="ECO:0000313" key="2">
    <source>
        <dbReference type="EMBL" id="CAB5216901.1"/>
    </source>
</evidence>
<dbReference type="InterPro" id="IPR009899">
    <property type="entry name" value="ArdA"/>
</dbReference>
<gene>
    <name evidence="1" type="ORF">UFOVP103_40</name>
    <name evidence="2" type="ORF">UFOVP197_15</name>
</gene>
<dbReference type="Gene3D" id="3.10.20.480">
    <property type="entry name" value="Antirestriction protein ArdA, domain 1"/>
    <property type="match status" value="1"/>
</dbReference>
<organism evidence="1">
    <name type="scientific">uncultured Caudovirales phage</name>
    <dbReference type="NCBI Taxonomy" id="2100421"/>
    <lineage>
        <taxon>Viruses</taxon>
        <taxon>Duplodnaviria</taxon>
        <taxon>Heunggongvirae</taxon>
        <taxon>Uroviricota</taxon>
        <taxon>Caudoviricetes</taxon>
        <taxon>Peduoviridae</taxon>
        <taxon>Maltschvirus</taxon>
        <taxon>Maltschvirus maltsch</taxon>
    </lineage>
</organism>
<dbReference type="Gene3D" id="1.10.10.1190">
    <property type="entry name" value="Antirestriction protein ArdA, domain 3"/>
    <property type="match status" value="1"/>
</dbReference>
<dbReference type="InterPro" id="IPR041893">
    <property type="entry name" value="ArdA_dom3"/>
</dbReference>
<sequence>MTILNGNFNPSYNEYGVYIANLEQYSAGVSHGTWLALPATDEEIETAMDAVFFGKNRDHDYAIHDYQAPFRISEYSNIESLNEQFERLDAVMNRSCLSKSALADLLNEFDDIEKTIEALENYDIRVFENCNSIEDAVYEYETECGTFDHIPNSVMSYFDWERYSRDFELELNGQFIESENCVIMIQY</sequence>
<proteinExistence type="predicted"/>
<protein>
    <submittedName>
        <fullName evidence="1">Antirestriction</fullName>
    </submittedName>
</protein>
<evidence type="ECO:0000313" key="1">
    <source>
        <dbReference type="EMBL" id="CAB4128395.1"/>
    </source>
</evidence>